<evidence type="ECO:0000313" key="10">
    <source>
        <dbReference type="EMBL" id="PVI06934.1"/>
    </source>
</evidence>
<accession>A0A2V1EB91</accession>
<feature type="site" description="Important for enzyme activity" evidence="6">
    <location>
        <position position="316"/>
    </location>
</feature>
<reference evidence="10 11" key="1">
    <citation type="journal article" date="2018" name="Sci. Rep.">
        <title>Comparative genomics provides insights into the lifestyle and reveals functional heterogeneity of dark septate endophytic fungi.</title>
        <authorList>
            <person name="Knapp D.G."/>
            <person name="Nemeth J.B."/>
            <person name="Barry K."/>
            <person name="Hainaut M."/>
            <person name="Henrissat B."/>
            <person name="Johnson J."/>
            <person name="Kuo A."/>
            <person name="Lim J.H.P."/>
            <person name="Lipzen A."/>
            <person name="Nolan M."/>
            <person name="Ohm R.A."/>
            <person name="Tamas L."/>
            <person name="Grigoriev I.V."/>
            <person name="Spatafora J.W."/>
            <person name="Nagy L.G."/>
            <person name="Kovacs G.M."/>
        </authorList>
    </citation>
    <scope>NUCLEOTIDE SEQUENCE [LARGE SCALE GENOMIC DNA]</scope>
    <source>
        <strain evidence="10 11">DSE2036</strain>
    </source>
</reference>
<comment type="similarity">
    <text evidence="6 7">Belongs to the peptidase C12 family.</text>
</comment>
<dbReference type="SUPFAM" id="SSF54001">
    <property type="entry name" value="Cysteine proteinases"/>
    <property type="match status" value="1"/>
</dbReference>
<keyword evidence="2 6" id="KW-0645">Protease</keyword>
<evidence type="ECO:0000256" key="6">
    <source>
        <dbReference type="PROSITE-ProRule" id="PRU01393"/>
    </source>
</evidence>
<evidence type="ECO:0000256" key="4">
    <source>
        <dbReference type="ARBA" id="ARBA00022801"/>
    </source>
</evidence>
<dbReference type="PANTHER" id="PTHR10589:SF29">
    <property type="entry name" value="UBIQUITIN CARBOXYL-TERMINAL HYDROLASE"/>
    <property type="match status" value="1"/>
</dbReference>
<dbReference type="GO" id="GO:0004843">
    <property type="term" value="F:cysteine-type deubiquitinase activity"/>
    <property type="evidence" value="ECO:0007669"/>
    <property type="project" value="UniProtKB-UniRule"/>
</dbReference>
<dbReference type="Gene3D" id="3.40.532.10">
    <property type="entry name" value="Peptidase C12, ubiquitin carboxyl-terminal hydrolase"/>
    <property type="match status" value="1"/>
</dbReference>
<feature type="active site" description="Proton donor" evidence="6">
    <location>
        <position position="301"/>
    </location>
</feature>
<dbReference type="Proteomes" id="UP000244855">
    <property type="component" value="Unassembled WGS sequence"/>
</dbReference>
<dbReference type="OrthoDB" id="1924260at2759"/>
<sequence length="505" mass="55957">MHPSNPDLPVTETTKPSLPTNAVDSEKEPANPMKRSLSEPAAEEQPLQKKNKSPPSTPHKEEDDAVTQQFPSPPEQAATAFDKETWQGFCEIECEPAYFSAILRKMGVQGVTIREVPMLDEDTISFLPQPIFGLVMLFRHREFDNQNQTETCPPDVWFANQMPAQNSCSTLAMIHAILNLEAQEDMNLDIDIGEHMRQFKDFTKDFTPYQRGEAFASWTFVKKIHNSFAKKMDILENDRYVAHKAKRAAQAEALQASAAAPSKSKSKTTKKSSASASTSRVQRGSPDSDDSAANFENNAHHYIAFVPINGTVWKLDGMDAQPTDMGPYDTSSPATWITTISDRVTQLMLAGGDVDYGLFALSQSPLPPLRRQICLADNTIKKIDARLTSLAPSWRDFVPEEDRDPPSPSFLAGFTPEQRELHVVSGDLAAAIEGEDEATLLKWRADLVGEMRGLVAEYAVEEGTEAEEVAAAEARTWDYGPAIRAWVEMLAENGHLEERAPAFAL</sequence>
<dbReference type="EMBL" id="KZ805306">
    <property type="protein sequence ID" value="PVI06934.1"/>
    <property type="molecule type" value="Genomic_DNA"/>
</dbReference>
<dbReference type="EC" id="3.4.19.12" evidence="7"/>
<keyword evidence="3 6" id="KW-0833">Ubl conjugation pathway</keyword>
<dbReference type="AlphaFoldDB" id="A0A2V1EB91"/>
<feature type="compositionally biased region" description="Low complexity" evidence="8">
    <location>
        <begin position="252"/>
        <end position="263"/>
    </location>
</feature>
<evidence type="ECO:0000256" key="1">
    <source>
        <dbReference type="ARBA" id="ARBA00000707"/>
    </source>
</evidence>
<keyword evidence="11" id="KW-1185">Reference proteome</keyword>
<evidence type="ECO:0000256" key="5">
    <source>
        <dbReference type="ARBA" id="ARBA00022807"/>
    </source>
</evidence>
<protein>
    <recommendedName>
        <fullName evidence="7">Ubiquitin carboxyl-terminal hydrolase</fullName>
        <ecNumber evidence="7">3.4.19.12</ecNumber>
    </recommendedName>
</protein>
<dbReference type="PANTHER" id="PTHR10589">
    <property type="entry name" value="UBIQUITIN CARBOXYL-TERMINAL HYDROLASE"/>
    <property type="match status" value="1"/>
</dbReference>
<dbReference type="GO" id="GO:0016579">
    <property type="term" value="P:protein deubiquitination"/>
    <property type="evidence" value="ECO:0007669"/>
    <property type="project" value="TreeGrafter"/>
</dbReference>
<dbReference type="InterPro" id="IPR036959">
    <property type="entry name" value="Peptidase_C12_UCH_sf"/>
</dbReference>
<feature type="site" description="Transition state stabilizer" evidence="6">
    <location>
        <position position="161"/>
    </location>
</feature>
<evidence type="ECO:0000256" key="7">
    <source>
        <dbReference type="RuleBase" id="RU361215"/>
    </source>
</evidence>
<dbReference type="PROSITE" id="PS52048">
    <property type="entry name" value="UCH_DOMAIN"/>
    <property type="match status" value="1"/>
</dbReference>
<evidence type="ECO:0000256" key="2">
    <source>
        <dbReference type="ARBA" id="ARBA00022670"/>
    </source>
</evidence>
<dbReference type="InterPro" id="IPR001578">
    <property type="entry name" value="Peptidase_C12_UCH"/>
</dbReference>
<proteinExistence type="inferred from homology"/>
<keyword evidence="5 6" id="KW-0788">Thiol protease</keyword>
<dbReference type="PRINTS" id="PR00707">
    <property type="entry name" value="UBCTHYDRLASE"/>
</dbReference>
<comment type="catalytic activity">
    <reaction evidence="1 6 7">
        <text>Thiol-dependent hydrolysis of ester, thioester, amide, peptide and isopeptide bonds formed by the C-terminal Gly of ubiquitin (a 76-residue protein attached to proteins as an intracellular targeting signal).</text>
        <dbReference type="EC" id="3.4.19.12"/>
    </reaction>
</comment>
<evidence type="ECO:0000259" key="9">
    <source>
        <dbReference type="PROSITE" id="PS52048"/>
    </source>
</evidence>
<gene>
    <name evidence="10" type="ORF">DM02DRAFT_581518</name>
</gene>
<dbReference type="InterPro" id="IPR038765">
    <property type="entry name" value="Papain-like_cys_pep_sf"/>
</dbReference>
<evidence type="ECO:0000313" key="11">
    <source>
        <dbReference type="Proteomes" id="UP000244855"/>
    </source>
</evidence>
<feature type="region of interest" description="Disordered" evidence="8">
    <location>
        <begin position="1"/>
        <end position="73"/>
    </location>
</feature>
<dbReference type="GO" id="GO:0006511">
    <property type="term" value="P:ubiquitin-dependent protein catabolic process"/>
    <property type="evidence" value="ECO:0007669"/>
    <property type="project" value="UniProtKB-UniRule"/>
</dbReference>
<evidence type="ECO:0000256" key="8">
    <source>
        <dbReference type="SAM" id="MobiDB-lite"/>
    </source>
</evidence>
<feature type="domain" description="UCH catalytic" evidence="9">
    <location>
        <begin position="88"/>
        <end position="363"/>
    </location>
</feature>
<feature type="compositionally biased region" description="Polar residues" evidence="8">
    <location>
        <begin position="11"/>
        <end position="23"/>
    </location>
</feature>
<dbReference type="STRING" id="97972.A0A2V1EB91"/>
<name>A0A2V1EB91_9PLEO</name>
<dbReference type="Pfam" id="PF01088">
    <property type="entry name" value="Peptidase_C12"/>
    <property type="match status" value="1"/>
</dbReference>
<feature type="region of interest" description="Disordered" evidence="8">
    <location>
        <begin position="252"/>
        <end position="293"/>
    </location>
</feature>
<organism evidence="10 11">
    <name type="scientific">Periconia macrospinosa</name>
    <dbReference type="NCBI Taxonomy" id="97972"/>
    <lineage>
        <taxon>Eukaryota</taxon>
        <taxon>Fungi</taxon>
        <taxon>Dikarya</taxon>
        <taxon>Ascomycota</taxon>
        <taxon>Pezizomycotina</taxon>
        <taxon>Dothideomycetes</taxon>
        <taxon>Pleosporomycetidae</taxon>
        <taxon>Pleosporales</taxon>
        <taxon>Massarineae</taxon>
        <taxon>Periconiaceae</taxon>
        <taxon>Periconia</taxon>
    </lineage>
</organism>
<evidence type="ECO:0000256" key="3">
    <source>
        <dbReference type="ARBA" id="ARBA00022786"/>
    </source>
</evidence>
<dbReference type="GO" id="GO:0005737">
    <property type="term" value="C:cytoplasm"/>
    <property type="evidence" value="ECO:0007669"/>
    <property type="project" value="TreeGrafter"/>
</dbReference>
<keyword evidence="4 6" id="KW-0378">Hydrolase</keyword>
<feature type="active site" description="Nucleophile" evidence="6">
    <location>
        <position position="168"/>
    </location>
</feature>